<protein>
    <submittedName>
        <fullName evidence="2">Uncharacterized protein</fullName>
    </submittedName>
</protein>
<dbReference type="EMBL" id="JARIHO010000053">
    <property type="protein sequence ID" value="KAJ7320828.1"/>
    <property type="molecule type" value="Genomic_DNA"/>
</dbReference>
<evidence type="ECO:0000256" key="1">
    <source>
        <dbReference type="SAM" id="Phobius"/>
    </source>
</evidence>
<dbReference type="AlphaFoldDB" id="A0AAD6ZFE1"/>
<dbReference type="Proteomes" id="UP001218218">
    <property type="component" value="Unassembled WGS sequence"/>
</dbReference>
<evidence type="ECO:0000313" key="3">
    <source>
        <dbReference type="Proteomes" id="UP001218218"/>
    </source>
</evidence>
<name>A0AAD6ZFE1_9AGAR</name>
<evidence type="ECO:0000313" key="2">
    <source>
        <dbReference type="EMBL" id="KAJ7320828.1"/>
    </source>
</evidence>
<comment type="caution">
    <text evidence="2">The sequence shown here is derived from an EMBL/GenBank/DDBJ whole genome shotgun (WGS) entry which is preliminary data.</text>
</comment>
<keyword evidence="1" id="KW-0812">Transmembrane</keyword>
<feature type="transmembrane region" description="Helical" evidence="1">
    <location>
        <begin position="12"/>
        <end position="34"/>
    </location>
</feature>
<feature type="transmembrane region" description="Helical" evidence="1">
    <location>
        <begin position="96"/>
        <end position="120"/>
    </location>
</feature>
<dbReference type="PROSITE" id="PS51257">
    <property type="entry name" value="PROKAR_LIPOPROTEIN"/>
    <property type="match status" value="1"/>
</dbReference>
<sequence length="165" mass="17953">MHFNKDRNHRTDYRLAGSQVYVFLVVSGGCNFTIDGVDVGSWGDARPDGVAELAYYNTSLLVRPHVLLISPASPTSLIELDYIIYTTDVPTHKPRIGAIVGGTIGGVVALTLLGIGAFFLRRQDQRRKIAVRGMRLGEGGGGEQDKTSVIKLSMMQQMSGEKSEL</sequence>
<keyword evidence="1" id="KW-1133">Transmembrane helix</keyword>
<proteinExistence type="predicted"/>
<dbReference type="CDD" id="cd12087">
    <property type="entry name" value="TM_EGFR-like"/>
    <property type="match status" value="1"/>
</dbReference>
<organism evidence="2 3">
    <name type="scientific">Mycena albidolilacea</name>
    <dbReference type="NCBI Taxonomy" id="1033008"/>
    <lineage>
        <taxon>Eukaryota</taxon>
        <taxon>Fungi</taxon>
        <taxon>Dikarya</taxon>
        <taxon>Basidiomycota</taxon>
        <taxon>Agaricomycotina</taxon>
        <taxon>Agaricomycetes</taxon>
        <taxon>Agaricomycetidae</taxon>
        <taxon>Agaricales</taxon>
        <taxon>Marasmiineae</taxon>
        <taxon>Mycenaceae</taxon>
        <taxon>Mycena</taxon>
    </lineage>
</organism>
<reference evidence="2" key="1">
    <citation type="submission" date="2023-03" db="EMBL/GenBank/DDBJ databases">
        <title>Massive genome expansion in bonnet fungi (Mycena s.s.) driven by repeated elements and novel gene families across ecological guilds.</title>
        <authorList>
            <consortium name="Lawrence Berkeley National Laboratory"/>
            <person name="Harder C.B."/>
            <person name="Miyauchi S."/>
            <person name="Viragh M."/>
            <person name="Kuo A."/>
            <person name="Thoen E."/>
            <person name="Andreopoulos B."/>
            <person name="Lu D."/>
            <person name="Skrede I."/>
            <person name="Drula E."/>
            <person name="Henrissat B."/>
            <person name="Morin E."/>
            <person name="Kohler A."/>
            <person name="Barry K."/>
            <person name="LaButti K."/>
            <person name="Morin E."/>
            <person name="Salamov A."/>
            <person name="Lipzen A."/>
            <person name="Mereny Z."/>
            <person name="Hegedus B."/>
            <person name="Baldrian P."/>
            <person name="Stursova M."/>
            <person name="Weitz H."/>
            <person name="Taylor A."/>
            <person name="Grigoriev I.V."/>
            <person name="Nagy L.G."/>
            <person name="Martin F."/>
            <person name="Kauserud H."/>
        </authorList>
    </citation>
    <scope>NUCLEOTIDE SEQUENCE</scope>
    <source>
        <strain evidence="2">CBHHK002</strain>
    </source>
</reference>
<keyword evidence="1" id="KW-0472">Membrane</keyword>
<keyword evidence="3" id="KW-1185">Reference proteome</keyword>
<accession>A0AAD6ZFE1</accession>
<gene>
    <name evidence="2" type="ORF">DFH08DRAFT_890283</name>
</gene>